<reference evidence="3 4" key="1">
    <citation type="journal article" date="2016" name="Genome Biol. Evol.">
        <title>Divergent and convergent evolution of fungal pathogenicity.</title>
        <authorList>
            <person name="Shang Y."/>
            <person name="Xiao G."/>
            <person name="Zheng P."/>
            <person name="Cen K."/>
            <person name="Zhan S."/>
            <person name="Wang C."/>
        </authorList>
    </citation>
    <scope>NUCLEOTIDE SEQUENCE [LARGE SCALE GENOMIC DNA]</scope>
    <source>
        <strain evidence="3 4">RCEF 2490</strain>
    </source>
</reference>
<dbReference type="AlphaFoldDB" id="A0A162IFT3"/>
<evidence type="ECO:0000256" key="1">
    <source>
        <dbReference type="SAM" id="MobiDB-lite"/>
    </source>
</evidence>
<evidence type="ECO:0000313" key="3">
    <source>
        <dbReference type="EMBL" id="KZZ92803.1"/>
    </source>
</evidence>
<dbReference type="EMBL" id="AZGY01000014">
    <property type="protein sequence ID" value="KZZ92803.1"/>
    <property type="molecule type" value="Genomic_DNA"/>
</dbReference>
<proteinExistence type="predicted"/>
<evidence type="ECO:0000256" key="2">
    <source>
        <dbReference type="SAM" id="SignalP"/>
    </source>
</evidence>
<feature type="region of interest" description="Disordered" evidence="1">
    <location>
        <begin position="143"/>
        <end position="168"/>
    </location>
</feature>
<comment type="caution">
    <text evidence="3">The sequence shown here is derived from an EMBL/GenBank/DDBJ whole genome shotgun (WGS) entry which is preliminary data.</text>
</comment>
<feature type="signal peptide" evidence="2">
    <location>
        <begin position="1"/>
        <end position="20"/>
    </location>
</feature>
<name>A0A162IFT3_9HYPO</name>
<keyword evidence="4" id="KW-1185">Reference proteome</keyword>
<organism evidence="3 4">
    <name type="scientific">Moelleriella libera RCEF 2490</name>
    <dbReference type="NCBI Taxonomy" id="1081109"/>
    <lineage>
        <taxon>Eukaryota</taxon>
        <taxon>Fungi</taxon>
        <taxon>Dikarya</taxon>
        <taxon>Ascomycota</taxon>
        <taxon>Pezizomycotina</taxon>
        <taxon>Sordariomycetes</taxon>
        <taxon>Hypocreomycetidae</taxon>
        <taxon>Hypocreales</taxon>
        <taxon>Clavicipitaceae</taxon>
        <taxon>Moelleriella</taxon>
    </lineage>
</organism>
<feature type="compositionally biased region" description="Gly residues" evidence="1">
    <location>
        <begin position="229"/>
        <end position="249"/>
    </location>
</feature>
<accession>A0A162IFT3</accession>
<feature type="chain" id="PRO_5007836040" evidence="2">
    <location>
        <begin position="21"/>
        <end position="277"/>
    </location>
</feature>
<keyword evidence="2" id="KW-0732">Signal</keyword>
<dbReference type="Proteomes" id="UP000078544">
    <property type="component" value="Unassembled WGS sequence"/>
</dbReference>
<evidence type="ECO:0000313" key="4">
    <source>
        <dbReference type="Proteomes" id="UP000078544"/>
    </source>
</evidence>
<feature type="region of interest" description="Disordered" evidence="1">
    <location>
        <begin position="194"/>
        <end position="277"/>
    </location>
</feature>
<feature type="compositionally biased region" description="Low complexity" evidence="1">
    <location>
        <begin position="257"/>
        <end position="267"/>
    </location>
</feature>
<sequence length="277" mass="29172">MHIFISTLAFLLLIVPGVRPFGEYFGRCSPASPGGGFGDGVCRYMAGSKEAAKACKKAKPCSEEGAKCRVGMSARLIIGGGSLNADCELKERPPPVKKERKVLVKKKTLSSVERVEQGMCDGLQAPSEAEDWLSDFEQYMDESFSDRAASPASGLVNPSIRDRPDSSILNLGRAETRDSDDAYSIATQSTDFDHRLSIPRFKQSSRNSFQGPAGKTTGKEAAPGTAQGRSGGGGDAAIGGSGPDGGTGVGIERKRTGSGSTKASGSTIRTSRFKEHL</sequence>
<protein>
    <submittedName>
        <fullName evidence="3">Uncharacterized protein</fullName>
    </submittedName>
</protein>
<gene>
    <name evidence="3" type="ORF">AAL_05835</name>
</gene>